<evidence type="ECO:0000259" key="9">
    <source>
        <dbReference type="Pfam" id="PF06148"/>
    </source>
</evidence>
<dbReference type="GO" id="GO:0015031">
    <property type="term" value="P:protein transport"/>
    <property type="evidence" value="ECO:0007669"/>
    <property type="project" value="UniProtKB-KW"/>
</dbReference>
<dbReference type="GO" id="GO:0000139">
    <property type="term" value="C:Golgi membrane"/>
    <property type="evidence" value="ECO:0007669"/>
    <property type="project" value="UniProtKB-SubCell"/>
</dbReference>
<proteinExistence type="inferred from homology"/>
<dbReference type="GO" id="GO:0007030">
    <property type="term" value="P:Golgi organization"/>
    <property type="evidence" value="ECO:0007669"/>
    <property type="project" value="InterPro"/>
</dbReference>
<dbReference type="InterPro" id="IPR024602">
    <property type="entry name" value="COG_su2_N"/>
</dbReference>
<organism evidence="10 11">
    <name type="scientific">Thielaviopsis punctulata</name>
    <dbReference type="NCBI Taxonomy" id="72032"/>
    <lineage>
        <taxon>Eukaryota</taxon>
        <taxon>Fungi</taxon>
        <taxon>Dikarya</taxon>
        <taxon>Ascomycota</taxon>
        <taxon>Pezizomycotina</taxon>
        <taxon>Sordariomycetes</taxon>
        <taxon>Hypocreomycetidae</taxon>
        <taxon>Microascales</taxon>
        <taxon>Ceratocystidaceae</taxon>
        <taxon>Thielaviopsis</taxon>
    </lineage>
</organism>
<feature type="domain" description="Conserved oligomeric Golgi complex subunit 2 N-terminal" evidence="9">
    <location>
        <begin position="54"/>
        <end position="124"/>
    </location>
</feature>
<evidence type="ECO:0000256" key="8">
    <source>
        <dbReference type="ARBA" id="ARBA00031344"/>
    </source>
</evidence>
<evidence type="ECO:0000256" key="5">
    <source>
        <dbReference type="ARBA" id="ARBA00022927"/>
    </source>
</evidence>
<evidence type="ECO:0000256" key="4">
    <source>
        <dbReference type="ARBA" id="ARBA00022448"/>
    </source>
</evidence>
<keyword evidence="4" id="KW-0813">Transport</keyword>
<keyword evidence="7" id="KW-0472">Membrane</keyword>
<reference evidence="10 11" key="1">
    <citation type="submission" date="2015-03" db="EMBL/GenBank/DDBJ databases">
        <authorList>
            <person name="Radwan O."/>
            <person name="Al-Naeli F.A."/>
            <person name="Rendon G.A."/>
            <person name="Fields C."/>
        </authorList>
    </citation>
    <scope>NUCLEOTIDE SEQUENCE [LARGE SCALE GENOMIC DNA]</scope>
    <source>
        <strain evidence="10">CR-DP1</strain>
    </source>
</reference>
<name>A0A0F4Z9S8_9PEZI</name>
<evidence type="ECO:0000256" key="7">
    <source>
        <dbReference type="ARBA" id="ARBA00023136"/>
    </source>
</evidence>
<evidence type="ECO:0000313" key="10">
    <source>
        <dbReference type="EMBL" id="KKA26906.1"/>
    </source>
</evidence>
<dbReference type="OrthoDB" id="332281at2759"/>
<evidence type="ECO:0000256" key="3">
    <source>
        <dbReference type="ARBA" id="ARBA00020977"/>
    </source>
</evidence>
<keyword evidence="6" id="KW-0333">Golgi apparatus</keyword>
<sequence>MSGLGVSTHGRSASQSTSLYDFSSRNGSLAFMSSSSSEADDDDTPLPFPEALPRSDFLAVDFDPETYLSALRERHQTLEDLRTDLRERSAAISTELLELVNSNYSAFLSLGNGLHGGDDKVSDVQMSLFGFRRGLEDLKSQVQAKGNEVAALNDELASVRSDVETGRRMIQADDLLRDLEARLTLGSLPPSTPRTPALIAKKEVVNDEGWFSESEDEDADEENVGMIGTSPAKITALLESLHKVDKLFDQLGRDKPFVVRAEERRLRCRNTIMLDLSNAMREAKRAGSKGQGRLLSYMGIYRKLGASAEATKILKGK</sequence>
<gene>
    <name evidence="10" type="ORF">TD95_002120</name>
</gene>
<dbReference type="PANTHER" id="PTHR12961:SF0">
    <property type="entry name" value="CONSERVED OLIGOMERIC GOLGI COMPLEX SUBUNIT 2"/>
    <property type="match status" value="1"/>
</dbReference>
<dbReference type="AlphaFoldDB" id="A0A0F4Z9S8"/>
<comment type="caution">
    <text evidence="10">The sequence shown here is derived from an EMBL/GenBank/DDBJ whole genome shotgun (WGS) entry which is preliminary data.</text>
</comment>
<comment type="subcellular location">
    <subcellularLocation>
        <location evidence="1">Golgi apparatus membrane</location>
        <topology evidence="1">Peripheral membrane protein</topology>
    </subcellularLocation>
</comment>
<dbReference type="GO" id="GO:0017119">
    <property type="term" value="C:Golgi transport complex"/>
    <property type="evidence" value="ECO:0007669"/>
    <property type="project" value="TreeGrafter"/>
</dbReference>
<evidence type="ECO:0000256" key="6">
    <source>
        <dbReference type="ARBA" id="ARBA00023034"/>
    </source>
</evidence>
<dbReference type="Proteomes" id="UP000033483">
    <property type="component" value="Unassembled WGS sequence"/>
</dbReference>
<comment type="similarity">
    <text evidence="2">Belongs to the COG2 family.</text>
</comment>
<dbReference type="Pfam" id="PF06148">
    <property type="entry name" value="COG2_N"/>
    <property type="match status" value="1"/>
</dbReference>
<dbReference type="GO" id="GO:0006891">
    <property type="term" value="P:intra-Golgi vesicle-mediated transport"/>
    <property type="evidence" value="ECO:0007669"/>
    <property type="project" value="TreeGrafter"/>
</dbReference>
<accession>A0A0F4Z9S8</accession>
<dbReference type="EMBL" id="LAEV01001948">
    <property type="protein sequence ID" value="KKA26906.1"/>
    <property type="molecule type" value="Genomic_DNA"/>
</dbReference>
<evidence type="ECO:0000313" key="11">
    <source>
        <dbReference type="Proteomes" id="UP000033483"/>
    </source>
</evidence>
<evidence type="ECO:0000256" key="1">
    <source>
        <dbReference type="ARBA" id="ARBA00004395"/>
    </source>
</evidence>
<evidence type="ECO:0000256" key="2">
    <source>
        <dbReference type="ARBA" id="ARBA00007603"/>
    </source>
</evidence>
<dbReference type="PANTHER" id="PTHR12961">
    <property type="entry name" value="CONSERVED OLIGOMERIC GOLGI COMPLEX COMPONENT 2"/>
    <property type="match status" value="1"/>
</dbReference>
<protein>
    <recommendedName>
        <fullName evidence="3">Conserved oligomeric Golgi complex subunit 2</fullName>
    </recommendedName>
    <alternativeName>
        <fullName evidence="8">Component of oligomeric Golgi complex 2</fullName>
    </alternativeName>
</protein>
<keyword evidence="11" id="KW-1185">Reference proteome</keyword>
<keyword evidence="5" id="KW-0653">Protein transport</keyword>
<dbReference type="InterPro" id="IPR009316">
    <property type="entry name" value="COG2"/>
</dbReference>